<feature type="active site" description="Charge relay system" evidence="5">
    <location>
        <position position="269"/>
    </location>
</feature>
<dbReference type="InterPro" id="IPR023827">
    <property type="entry name" value="Peptidase_S8_Asp-AS"/>
</dbReference>
<feature type="region of interest" description="Disordered" evidence="6">
    <location>
        <begin position="520"/>
        <end position="544"/>
    </location>
</feature>
<dbReference type="PROSITE" id="PS00137">
    <property type="entry name" value="SUBTILASE_HIS"/>
    <property type="match status" value="1"/>
</dbReference>
<feature type="compositionally biased region" description="Polar residues" evidence="6">
    <location>
        <begin position="201"/>
        <end position="216"/>
    </location>
</feature>
<dbReference type="PANTHER" id="PTHR43806:SF11">
    <property type="entry name" value="CEREVISIN-RELATED"/>
    <property type="match status" value="1"/>
</dbReference>
<feature type="compositionally biased region" description="Low complexity" evidence="6">
    <location>
        <begin position="180"/>
        <end position="195"/>
    </location>
</feature>
<evidence type="ECO:0000256" key="1">
    <source>
        <dbReference type="ARBA" id="ARBA00011073"/>
    </source>
</evidence>
<evidence type="ECO:0000256" key="3">
    <source>
        <dbReference type="ARBA" id="ARBA00022801"/>
    </source>
</evidence>
<dbReference type="InterPro" id="IPR015500">
    <property type="entry name" value="Peptidase_S8_subtilisin-rel"/>
</dbReference>
<dbReference type="STRING" id="13706.A0A1X2HU88"/>
<dbReference type="FunFam" id="3.40.50.200:FF:000007">
    <property type="entry name" value="Subtilisin-like serine protease"/>
    <property type="match status" value="1"/>
</dbReference>
<comment type="caution">
    <text evidence="9">The sequence shown here is derived from an EMBL/GenBank/DDBJ whole genome shotgun (WGS) entry which is preliminary data.</text>
</comment>
<evidence type="ECO:0000256" key="7">
    <source>
        <dbReference type="SAM" id="SignalP"/>
    </source>
</evidence>
<dbReference type="InterPro" id="IPR034193">
    <property type="entry name" value="PCSK9_ProteinaseK-like"/>
</dbReference>
<reference evidence="9 10" key="1">
    <citation type="submission" date="2016-07" db="EMBL/GenBank/DDBJ databases">
        <title>Pervasive Adenine N6-methylation of Active Genes in Fungi.</title>
        <authorList>
            <consortium name="DOE Joint Genome Institute"/>
            <person name="Mondo S.J."/>
            <person name="Dannebaum R.O."/>
            <person name="Kuo R.C."/>
            <person name="Labutti K."/>
            <person name="Haridas S."/>
            <person name="Kuo A."/>
            <person name="Salamov A."/>
            <person name="Ahrendt S.R."/>
            <person name="Lipzen A."/>
            <person name="Sullivan W."/>
            <person name="Andreopoulos W.B."/>
            <person name="Clum A."/>
            <person name="Lindquist E."/>
            <person name="Daum C."/>
            <person name="Ramamoorthy G.K."/>
            <person name="Gryganskyi A."/>
            <person name="Culley D."/>
            <person name="Magnuson J.K."/>
            <person name="James T.Y."/>
            <person name="O'Malley M.A."/>
            <person name="Stajich J.E."/>
            <person name="Spatafora J.W."/>
            <person name="Visel A."/>
            <person name="Grigoriev I.V."/>
        </authorList>
    </citation>
    <scope>NUCLEOTIDE SEQUENCE [LARGE SCALE GENOMIC DNA]</scope>
    <source>
        <strain evidence="9 10">NRRL 2496</strain>
    </source>
</reference>
<evidence type="ECO:0000256" key="2">
    <source>
        <dbReference type="ARBA" id="ARBA00022670"/>
    </source>
</evidence>
<feature type="chain" id="PRO_5012597715" evidence="7">
    <location>
        <begin position="21"/>
        <end position="544"/>
    </location>
</feature>
<evidence type="ECO:0000313" key="10">
    <source>
        <dbReference type="Proteomes" id="UP000242180"/>
    </source>
</evidence>
<dbReference type="PANTHER" id="PTHR43806">
    <property type="entry name" value="PEPTIDASE S8"/>
    <property type="match status" value="1"/>
</dbReference>
<accession>A0A1X2HU88</accession>
<dbReference type="SUPFAM" id="SSF52743">
    <property type="entry name" value="Subtilisin-like"/>
    <property type="match status" value="1"/>
</dbReference>
<name>A0A1X2HU88_SYNRA</name>
<feature type="active site" description="Charge relay system" evidence="5">
    <location>
        <position position="483"/>
    </location>
</feature>
<gene>
    <name evidence="9" type="ORF">BCR43DRAFT_449654</name>
</gene>
<dbReference type="CDD" id="cd04077">
    <property type="entry name" value="Peptidases_S8_PCSK9_ProteinaseK_like"/>
    <property type="match status" value="1"/>
</dbReference>
<dbReference type="PRINTS" id="PR00723">
    <property type="entry name" value="SUBTILISIN"/>
</dbReference>
<dbReference type="EMBL" id="MCGN01000001">
    <property type="protein sequence ID" value="ORZ02668.1"/>
    <property type="molecule type" value="Genomic_DNA"/>
</dbReference>
<dbReference type="InterPro" id="IPR036852">
    <property type="entry name" value="Peptidase_S8/S53_dom_sf"/>
</dbReference>
<dbReference type="Proteomes" id="UP000242180">
    <property type="component" value="Unassembled WGS sequence"/>
</dbReference>
<comment type="similarity">
    <text evidence="1 5">Belongs to the peptidase S8 family.</text>
</comment>
<dbReference type="AlphaFoldDB" id="A0A1X2HU88"/>
<dbReference type="InterPro" id="IPR022398">
    <property type="entry name" value="Peptidase_S8_His-AS"/>
</dbReference>
<evidence type="ECO:0000256" key="4">
    <source>
        <dbReference type="ARBA" id="ARBA00022825"/>
    </source>
</evidence>
<feature type="region of interest" description="Disordered" evidence="6">
    <location>
        <begin position="165"/>
        <end position="219"/>
    </location>
</feature>
<dbReference type="Gene3D" id="3.40.50.200">
    <property type="entry name" value="Peptidase S8/S53 domain"/>
    <property type="match status" value="1"/>
</dbReference>
<feature type="domain" description="Peptidase S8/S53" evidence="8">
    <location>
        <begin position="260"/>
        <end position="519"/>
    </location>
</feature>
<keyword evidence="4 5" id="KW-0720">Serine protease</keyword>
<keyword evidence="10" id="KW-1185">Reference proteome</keyword>
<keyword evidence="3 5" id="KW-0378">Hydrolase</keyword>
<evidence type="ECO:0000313" key="9">
    <source>
        <dbReference type="EMBL" id="ORZ02668.1"/>
    </source>
</evidence>
<dbReference type="GO" id="GO:0004252">
    <property type="term" value="F:serine-type endopeptidase activity"/>
    <property type="evidence" value="ECO:0007669"/>
    <property type="project" value="UniProtKB-UniRule"/>
</dbReference>
<evidence type="ECO:0000259" key="8">
    <source>
        <dbReference type="Pfam" id="PF00082"/>
    </source>
</evidence>
<proteinExistence type="inferred from homology"/>
<keyword evidence="2 5" id="KW-0645">Protease</keyword>
<dbReference type="PROSITE" id="PS00136">
    <property type="entry name" value="SUBTILASE_ASP"/>
    <property type="match status" value="1"/>
</dbReference>
<dbReference type="InterPro" id="IPR000209">
    <property type="entry name" value="Peptidase_S8/S53_dom"/>
</dbReference>
<dbReference type="PROSITE" id="PS51892">
    <property type="entry name" value="SUBTILASE"/>
    <property type="match status" value="1"/>
</dbReference>
<dbReference type="Pfam" id="PF00082">
    <property type="entry name" value="Peptidase_S8"/>
    <property type="match status" value="1"/>
</dbReference>
<dbReference type="OMA" id="FWIAPVA"/>
<feature type="signal peptide" evidence="7">
    <location>
        <begin position="1"/>
        <end position="20"/>
    </location>
</feature>
<dbReference type="GO" id="GO:0005615">
    <property type="term" value="C:extracellular space"/>
    <property type="evidence" value="ECO:0007669"/>
    <property type="project" value="TreeGrafter"/>
</dbReference>
<dbReference type="OrthoDB" id="206201at2759"/>
<feature type="active site" description="Charge relay system" evidence="5">
    <location>
        <position position="324"/>
    </location>
</feature>
<evidence type="ECO:0000256" key="5">
    <source>
        <dbReference type="PROSITE-ProRule" id="PRU01240"/>
    </source>
</evidence>
<dbReference type="InParanoid" id="A0A1X2HU88"/>
<dbReference type="GO" id="GO:0006508">
    <property type="term" value="P:proteolysis"/>
    <property type="evidence" value="ECO:0007669"/>
    <property type="project" value="UniProtKB-KW"/>
</dbReference>
<protein>
    <submittedName>
        <fullName evidence="9">Peptidase S8/S53 domain-containing protein</fullName>
    </submittedName>
</protein>
<keyword evidence="7" id="KW-0732">Signal</keyword>
<sequence>MRILALCLALMACLAATISATTTTTKTATASKHGSNYIVLLNQTTDISDFVPRLIEGAVEFFHKLIKDVSNDLEDLISRTNDDDDSKQLHVKRTFDIGGTFKALDVELMDDRLLEKLTSGAFSEIVSVIPDEEIQFDLPRPAKAVKVDKRYYIRPVRVPDAEPVYANSEPSRRRSRPRRVTSSSVITGGWSSSASDAYPGWSSSESPYVPTATKSSPFAAGPTEAAIEYDEQENAPWNLVRVSERDLDADQPYIYDARGGHGVTVYVVDDGIAIHNTEFEGRAKRGWSALTEGDNAGDKGNETTTLASSASKKKHVDPLDGGGHGTHVAGLIGGKTYGVAKNVSLVSVQVLNANGKGTVSSLLGGIQWIMEQEKNHTHPALINMSLGLSKKGDGAKALAQVIDAAVKGGLPVIAAAGNSASDACDTTPAGSERVYTVGSTDRDDEMDPYSSYGKCVNMLAPGFDIKSAYIGKKSATATMSGSSMAAPHVSGVAALLLPDLKDPSPEALYKALDKLATKGKVTNLPDKKTPNKLLFNGQHKTEKQ</sequence>
<evidence type="ECO:0000256" key="6">
    <source>
        <dbReference type="SAM" id="MobiDB-lite"/>
    </source>
</evidence>
<feature type="region of interest" description="Disordered" evidence="6">
    <location>
        <begin position="290"/>
        <end position="321"/>
    </location>
</feature>
<organism evidence="9 10">
    <name type="scientific">Syncephalastrum racemosum</name>
    <name type="common">Filamentous fungus</name>
    <dbReference type="NCBI Taxonomy" id="13706"/>
    <lineage>
        <taxon>Eukaryota</taxon>
        <taxon>Fungi</taxon>
        <taxon>Fungi incertae sedis</taxon>
        <taxon>Mucoromycota</taxon>
        <taxon>Mucoromycotina</taxon>
        <taxon>Mucoromycetes</taxon>
        <taxon>Mucorales</taxon>
        <taxon>Syncephalastraceae</taxon>
        <taxon>Syncephalastrum</taxon>
    </lineage>
</organism>
<dbReference type="InterPro" id="IPR050131">
    <property type="entry name" value="Peptidase_S8_subtilisin-like"/>
</dbReference>